<gene>
    <name evidence="5" type="ORF">DNG_09299</name>
</gene>
<evidence type="ECO:0000313" key="6">
    <source>
        <dbReference type="Proteomes" id="UP001187682"/>
    </source>
</evidence>
<dbReference type="EMBL" id="ONZQ02000016">
    <property type="protein sequence ID" value="SPO06609.1"/>
    <property type="molecule type" value="Genomic_DNA"/>
</dbReference>
<keyword evidence="2" id="KW-0274">FAD</keyword>
<keyword evidence="3" id="KW-0560">Oxidoreductase</keyword>
<proteinExistence type="predicted"/>
<organism evidence="5 6">
    <name type="scientific">Cephalotrichum gorgonifer</name>
    <dbReference type="NCBI Taxonomy" id="2041049"/>
    <lineage>
        <taxon>Eukaryota</taxon>
        <taxon>Fungi</taxon>
        <taxon>Dikarya</taxon>
        <taxon>Ascomycota</taxon>
        <taxon>Pezizomycotina</taxon>
        <taxon>Sordariomycetes</taxon>
        <taxon>Hypocreomycetidae</taxon>
        <taxon>Microascales</taxon>
        <taxon>Microascaceae</taxon>
        <taxon>Cephalotrichum</taxon>
    </lineage>
</organism>
<comment type="caution">
    <text evidence="5">The sequence shown here is derived from an EMBL/GenBank/DDBJ whole genome shotgun (WGS) entry which is preliminary data.</text>
</comment>
<protein>
    <submittedName>
        <fullName evidence="5">Related to dimethylaniline monooxygenase</fullName>
    </submittedName>
</protein>
<evidence type="ECO:0000313" key="5">
    <source>
        <dbReference type="EMBL" id="SPO06609.1"/>
    </source>
</evidence>
<reference evidence="5" key="1">
    <citation type="submission" date="2018-03" db="EMBL/GenBank/DDBJ databases">
        <authorList>
            <person name="Guldener U."/>
        </authorList>
    </citation>
    <scope>NUCLEOTIDE SEQUENCE</scope>
</reference>
<dbReference type="SUPFAM" id="SSF51905">
    <property type="entry name" value="FAD/NAD(P)-binding domain"/>
    <property type="match status" value="2"/>
</dbReference>
<dbReference type="InterPro" id="IPR036188">
    <property type="entry name" value="FAD/NAD-bd_sf"/>
</dbReference>
<dbReference type="PANTHER" id="PTHR23023">
    <property type="entry name" value="DIMETHYLANILINE MONOOXYGENASE"/>
    <property type="match status" value="1"/>
</dbReference>
<evidence type="ECO:0000259" key="4">
    <source>
        <dbReference type="Pfam" id="PF07992"/>
    </source>
</evidence>
<accession>A0AAE8N6M1</accession>
<dbReference type="AlphaFoldDB" id="A0AAE8N6M1"/>
<keyword evidence="6" id="KW-1185">Reference proteome</keyword>
<keyword evidence="5" id="KW-0503">Monooxygenase</keyword>
<name>A0AAE8N6M1_9PEZI</name>
<dbReference type="Proteomes" id="UP001187682">
    <property type="component" value="Unassembled WGS sequence"/>
</dbReference>
<feature type="domain" description="FAD/NAD(P)-binding" evidence="4">
    <location>
        <begin position="4"/>
        <end position="224"/>
    </location>
</feature>
<keyword evidence="1" id="KW-0285">Flavoprotein</keyword>
<dbReference type="InterPro" id="IPR023753">
    <property type="entry name" value="FAD/NAD-binding_dom"/>
</dbReference>
<evidence type="ECO:0000256" key="2">
    <source>
        <dbReference type="ARBA" id="ARBA00022827"/>
    </source>
</evidence>
<dbReference type="Pfam" id="PF07992">
    <property type="entry name" value="Pyr_redox_2"/>
    <property type="match status" value="1"/>
</dbReference>
<evidence type="ECO:0000256" key="3">
    <source>
        <dbReference type="ARBA" id="ARBA00023002"/>
    </source>
</evidence>
<dbReference type="GO" id="GO:0004497">
    <property type="term" value="F:monooxygenase activity"/>
    <property type="evidence" value="ECO:0007669"/>
    <property type="project" value="UniProtKB-KW"/>
</dbReference>
<sequence>MERFDLVIVGAGWHGLTMAKTYLEAHPKSALLVVDYADSVGGTWASERLYPGLKTNNLVGSYELSDFPLSPVKYGIETGQHIPGRVVHAYLRDVCAAYSLDSRLRLRTKVEAAALLESGDWELSLTTLPAPDASGSAPAAEHGKLITSHLVLATGLTSEPFVPNLPGRESFGGPVFHAKEFAARSDELARCRSVVVIGGNKSSWDVCYSAASRPGTTAHMVMRRSGGGPSWVWPARMAGFIPSISAISSTRLFTFLDPNPYGGTARAVRALANRTWLGRKVSGMFWGYLDRKVSGVNRYGAEPETEGLRPWSSTFWMGNSLGIHNYESSWFDLAREGRIKPHAAEVERLSEGAVHLSDGSVIEADAVVCCTGWKVGPNIKFSPADLAGRLGFPGSPGAEESRALEAETRAEVLRAAPVLRTPPIRNLPSVLGEEKLEQATEASSLSASTAAAAAAVSSSAPYRLYRFVIPTDPALIRAKNLAVIGAHITLHTAIVAQAQALWITAFFDGEIPRLEGAGGSEPDFAAIRREAFYHTEYQRVRRPKGTGGTGDRCPDLVFDSIPYVDMLLADLGLRCQRKASWYREVTEPYRLPDFKGLVQEWLSKAR</sequence>
<dbReference type="InterPro" id="IPR050346">
    <property type="entry name" value="FMO-like"/>
</dbReference>
<dbReference type="Gene3D" id="3.50.50.60">
    <property type="entry name" value="FAD/NAD(P)-binding domain"/>
    <property type="match status" value="1"/>
</dbReference>
<evidence type="ECO:0000256" key="1">
    <source>
        <dbReference type="ARBA" id="ARBA00022630"/>
    </source>
</evidence>